<dbReference type="EMBL" id="UGRI01000001">
    <property type="protein sequence ID" value="SUA20968.1"/>
    <property type="molecule type" value="Genomic_DNA"/>
</dbReference>
<keyword evidence="1" id="KW-0378">Hydrolase</keyword>
<protein>
    <submittedName>
        <fullName evidence="1">Exopolyphosphatase</fullName>
        <ecNumber evidence="1">3.6.1.40</ecNumber>
    </submittedName>
</protein>
<accession>A0A378VXJ3</accession>
<dbReference type="GO" id="GO:0008894">
    <property type="term" value="F:guanosine-5'-triphosphate,3'-diphosphate diphosphatase activity"/>
    <property type="evidence" value="ECO:0007669"/>
    <property type="project" value="UniProtKB-EC"/>
</dbReference>
<evidence type="ECO:0000313" key="1">
    <source>
        <dbReference type="EMBL" id="SUA20968.1"/>
    </source>
</evidence>
<sequence length="140" mass="15719">MMAAFEEMKLDRMTVTEAALRDGVFYDLIGRGLNEDMRGQTVAEFQHRYHVSLNQAKRTAETAQTFMDSLCHAKTLRFKNLPCGNSISDAPPRCMKSVWTSPTPAITSIPPTSSKTPICRVFHARNRPYLPNWSSVIAAI</sequence>
<proteinExistence type="predicted"/>
<dbReference type="AlphaFoldDB" id="A0A378VXJ3"/>
<gene>
    <name evidence="1" type="primary">gppA</name>
    <name evidence="1" type="ORF">NCTC11421_01073</name>
</gene>
<reference evidence="1" key="1">
    <citation type="submission" date="2018-06" db="EMBL/GenBank/DDBJ databases">
        <authorList>
            <consortium name="Pathogen Informatics"/>
            <person name="Doyle S."/>
        </authorList>
    </citation>
    <scope>NUCLEOTIDE SEQUENCE [LARGE SCALE GENOMIC DNA]</scope>
    <source>
        <strain evidence="1">NCTC11421</strain>
    </source>
</reference>
<organism evidence="1">
    <name type="scientific">Neisseria gonorrhoeae</name>
    <dbReference type="NCBI Taxonomy" id="485"/>
    <lineage>
        <taxon>Bacteria</taxon>
        <taxon>Pseudomonadati</taxon>
        <taxon>Pseudomonadota</taxon>
        <taxon>Betaproteobacteria</taxon>
        <taxon>Neisseriales</taxon>
        <taxon>Neisseriaceae</taxon>
        <taxon>Neisseria</taxon>
    </lineage>
</organism>
<name>A0A378VXJ3_NEIGO</name>
<dbReference type="EC" id="3.6.1.40" evidence="1"/>